<keyword evidence="3" id="KW-1185">Reference proteome</keyword>
<sequence>AWRKPSEKKEMRLIEFSGETKNYLEGCPLQGGRGGLEGQKPASLPPREEGEDAGVEQEEEQQEQPPEALVSQRESPQHGEAGILLEPPAERGAEPSVREMLQALAGQVEHLGEACQRYGKEAGPGAHVGVPFSSRPFPPPELILFCSPPPTAL</sequence>
<feature type="non-terminal residue" evidence="2">
    <location>
        <position position="1"/>
    </location>
</feature>
<reference evidence="2 3" key="1">
    <citation type="journal article" date="2022" name="Gigascience">
        <title>A chromosome-level genome assembly and annotation of the desert horned lizard, Phrynosoma platyrhinos, provides insight into chromosomal rearrangements among reptiles.</title>
        <authorList>
            <person name="Koochekian N."/>
            <person name="Ascanio A."/>
            <person name="Farleigh K."/>
            <person name="Card D.C."/>
            <person name="Schield D.R."/>
            <person name="Castoe T.A."/>
            <person name="Jezkova T."/>
        </authorList>
    </citation>
    <scope>NUCLEOTIDE SEQUENCE [LARGE SCALE GENOMIC DNA]</scope>
    <source>
        <strain evidence="2">NK-2021</strain>
    </source>
</reference>
<gene>
    <name evidence="2" type="ORF">JD844_012790</name>
</gene>
<comment type="caution">
    <text evidence="2">The sequence shown here is derived from an EMBL/GenBank/DDBJ whole genome shotgun (WGS) entry which is preliminary data.</text>
</comment>
<dbReference type="Proteomes" id="UP000826234">
    <property type="component" value="Unassembled WGS sequence"/>
</dbReference>
<evidence type="ECO:0000256" key="1">
    <source>
        <dbReference type="SAM" id="MobiDB-lite"/>
    </source>
</evidence>
<feature type="region of interest" description="Disordered" evidence="1">
    <location>
        <begin position="23"/>
        <end position="95"/>
    </location>
</feature>
<evidence type="ECO:0000313" key="2">
    <source>
        <dbReference type="EMBL" id="KAH0630128.1"/>
    </source>
</evidence>
<dbReference type="EMBL" id="JAIPUX010000439">
    <property type="protein sequence ID" value="KAH0630128.1"/>
    <property type="molecule type" value="Genomic_DNA"/>
</dbReference>
<accession>A0ABQ7TLT6</accession>
<organism evidence="2 3">
    <name type="scientific">Phrynosoma platyrhinos</name>
    <name type="common">Desert horned lizard</name>
    <dbReference type="NCBI Taxonomy" id="52577"/>
    <lineage>
        <taxon>Eukaryota</taxon>
        <taxon>Metazoa</taxon>
        <taxon>Chordata</taxon>
        <taxon>Craniata</taxon>
        <taxon>Vertebrata</taxon>
        <taxon>Euteleostomi</taxon>
        <taxon>Lepidosauria</taxon>
        <taxon>Squamata</taxon>
        <taxon>Bifurcata</taxon>
        <taxon>Unidentata</taxon>
        <taxon>Episquamata</taxon>
        <taxon>Toxicofera</taxon>
        <taxon>Iguania</taxon>
        <taxon>Phrynosomatidae</taxon>
        <taxon>Phrynosomatinae</taxon>
        <taxon>Phrynosoma</taxon>
    </lineage>
</organism>
<feature type="compositionally biased region" description="Acidic residues" evidence="1">
    <location>
        <begin position="49"/>
        <end position="62"/>
    </location>
</feature>
<evidence type="ECO:0000313" key="3">
    <source>
        <dbReference type="Proteomes" id="UP000826234"/>
    </source>
</evidence>
<proteinExistence type="predicted"/>
<protein>
    <submittedName>
        <fullName evidence="2">Uncharacterized protein</fullName>
    </submittedName>
</protein>
<name>A0ABQ7TLT6_PHRPL</name>